<evidence type="ECO:0000313" key="2">
    <source>
        <dbReference type="EMBL" id="KAF6075028.1"/>
    </source>
</evidence>
<feature type="compositionally biased region" description="Polar residues" evidence="1">
    <location>
        <begin position="178"/>
        <end position="195"/>
    </location>
</feature>
<reference evidence="2 3" key="1">
    <citation type="journal article" date="2020" name="Nature">
        <title>Six reference-quality genomes reveal evolution of bat adaptations.</title>
        <authorList>
            <person name="Jebb D."/>
            <person name="Huang Z."/>
            <person name="Pippel M."/>
            <person name="Hughes G.M."/>
            <person name="Lavrichenko K."/>
            <person name="Devanna P."/>
            <person name="Winkler S."/>
            <person name="Jermiin L.S."/>
            <person name="Skirmuntt E.C."/>
            <person name="Katzourakis A."/>
            <person name="Burkitt-Gray L."/>
            <person name="Ray D.A."/>
            <person name="Sullivan K.A.M."/>
            <person name="Roscito J.G."/>
            <person name="Kirilenko B.M."/>
            <person name="Davalos L.M."/>
            <person name="Corthals A.P."/>
            <person name="Power M.L."/>
            <person name="Jones G."/>
            <person name="Ransome R.D."/>
            <person name="Dechmann D.K.N."/>
            <person name="Locatelli A.G."/>
            <person name="Puechmaille S.J."/>
            <person name="Fedrigo O."/>
            <person name="Jarvis E.D."/>
            <person name="Hiller M."/>
            <person name="Vernes S.C."/>
            <person name="Myers E.W."/>
            <person name="Teeling E.C."/>
        </authorList>
    </citation>
    <scope>NUCLEOTIDE SEQUENCE [LARGE SCALE GENOMIC DNA]</scope>
    <source>
        <strain evidence="2">Bat1K_MPI-CBG_1</strain>
    </source>
</reference>
<feature type="compositionally biased region" description="Basic residues" evidence="1">
    <location>
        <begin position="9"/>
        <end position="23"/>
    </location>
</feature>
<comment type="caution">
    <text evidence="2">The sequence shown here is derived from an EMBL/GenBank/DDBJ whole genome shotgun (WGS) entry which is preliminary data.</text>
</comment>
<gene>
    <name evidence="2" type="ORF">HJG60_009429</name>
</gene>
<feature type="region of interest" description="Disordered" evidence="1">
    <location>
        <begin position="1"/>
        <end position="23"/>
    </location>
</feature>
<name>A0A833YIT5_9CHIR</name>
<proteinExistence type="predicted"/>
<sequence length="221" mass="23544">MPAPSQPARVRRRRHRRDGSLHVGRRRLWAPVPEGASPRSCQLLWRLRRLSRKGAGGELHCPRGADGLQLPPCAAAGGGAPAPGRPPRLPRGPRCPVCVHGPAGPAPPVRHRRPGNQRRLPWRALLHGPGAPGFVKRIDRLHGGSLQRSGSSSRGEEGTDCGPSGGRAPSVVCGPLTEHSQGPQTCPPSTTWSHQSGCLPTNAAAGTVRRRLCAYRDGKTF</sequence>
<accession>A0A833YIT5</accession>
<evidence type="ECO:0000256" key="1">
    <source>
        <dbReference type="SAM" id="MobiDB-lite"/>
    </source>
</evidence>
<evidence type="ECO:0000313" key="3">
    <source>
        <dbReference type="Proteomes" id="UP000664940"/>
    </source>
</evidence>
<dbReference type="Proteomes" id="UP000664940">
    <property type="component" value="Unassembled WGS sequence"/>
</dbReference>
<protein>
    <submittedName>
        <fullName evidence="2">Uncharacterized protein</fullName>
    </submittedName>
</protein>
<organism evidence="2 3">
    <name type="scientific">Phyllostomus discolor</name>
    <name type="common">pale spear-nosed bat</name>
    <dbReference type="NCBI Taxonomy" id="89673"/>
    <lineage>
        <taxon>Eukaryota</taxon>
        <taxon>Metazoa</taxon>
        <taxon>Chordata</taxon>
        <taxon>Craniata</taxon>
        <taxon>Vertebrata</taxon>
        <taxon>Euteleostomi</taxon>
        <taxon>Mammalia</taxon>
        <taxon>Eutheria</taxon>
        <taxon>Laurasiatheria</taxon>
        <taxon>Chiroptera</taxon>
        <taxon>Yangochiroptera</taxon>
        <taxon>Phyllostomidae</taxon>
        <taxon>Phyllostominae</taxon>
        <taxon>Phyllostomus</taxon>
    </lineage>
</organism>
<feature type="region of interest" description="Disordered" evidence="1">
    <location>
        <begin position="176"/>
        <end position="195"/>
    </location>
</feature>
<dbReference type="EMBL" id="JABVXQ010000015">
    <property type="protein sequence ID" value="KAF6075028.1"/>
    <property type="molecule type" value="Genomic_DNA"/>
</dbReference>
<feature type="region of interest" description="Disordered" evidence="1">
    <location>
        <begin position="144"/>
        <end position="170"/>
    </location>
</feature>
<dbReference type="AlphaFoldDB" id="A0A833YIT5"/>
<feature type="compositionally biased region" description="Low complexity" evidence="1">
    <location>
        <begin position="144"/>
        <end position="153"/>
    </location>
</feature>